<evidence type="ECO:0000313" key="3">
    <source>
        <dbReference type="Proteomes" id="UP000295444"/>
    </source>
</evidence>
<protein>
    <recommendedName>
        <fullName evidence="4">Secreted protein</fullName>
    </recommendedName>
</protein>
<evidence type="ECO:0000256" key="1">
    <source>
        <dbReference type="SAM" id="SignalP"/>
    </source>
</evidence>
<dbReference type="RefSeq" id="WP_133848225.1">
    <property type="nucleotide sequence ID" value="NZ_SNXZ01000001.1"/>
</dbReference>
<dbReference type="OrthoDB" id="3696905at2"/>
<keyword evidence="3" id="KW-1185">Reference proteome</keyword>
<name>A0A4R6SNI1_LABRH</name>
<accession>A0A4R6SNI1</accession>
<gene>
    <name evidence="2" type="ORF">EV186_1011452</name>
</gene>
<organism evidence="2 3">
    <name type="scientific">Labedaea rhizosphaerae</name>
    <dbReference type="NCBI Taxonomy" id="598644"/>
    <lineage>
        <taxon>Bacteria</taxon>
        <taxon>Bacillati</taxon>
        <taxon>Actinomycetota</taxon>
        <taxon>Actinomycetes</taxon>
        <taxon>Pseudonocardiales</taxon>
        <taxon>Pseudonocardiaceae</taxon>
        <taxon>Labedaea</taxon>
    </lineage>
</organism>
<comment type="caution">
    <text evidence="2">The sequence shown here is derived from an EMBL/GenBank/DDBJ whole genome shotgun (WGS) entry which is preliminary data.</text>
</comment>
<evidence type="ECO:0000313" key="2">
    <source>
        <dbReference type="EMBL" id="TDQ05481.1"/>
    </source>
</evidence>
<sequence length="132" mass="14074">MSLTRKFAAAGCLAACLAVAAPAIASADPAPTPGPITVTLSADQAQFLCTKRLPKVQERTKKLVARINGDENTRGSTKWLQARAQKEKAAGRTTTAQLLTERASRRAGQVDKLNQINQWATDFSAKYCGGSK</sequence>
<feature type="chain" id="PRO_5020589261" description="Secreted protein" evidence="1">
    <location>
        <begin position="28"/>
        <end position="132"/>
    </location>
</feature>
<dbReference type="AlphaFoldDB" id="A0A4R6SNI1"/>
<dbReference type="Proteomes" id="UP000295444">
    <property type="component" value="Unassembled WGS sequence"/>
</dbReference>
<feature type="signal peptide" evidence="1">
    <location>
        <begin position="1"/>
        <end position="27"/>
    </location>
</feature>
<proteinExistence type="predicted"/>
<dbReference type="EMBL" id="SNXZ01000001">
    <property type="protein sequence ID" value="TDQ05481.1"/>
    <property type="molecule type" value="Genomic_DNA"/>
</dbReference>
<keyword evidence="1" id="KW-0732">Signal</keyword>
<reference evidence="2 3" key="1">
    <citation type="submission" date="2019-03" db="EMBL/GenBank/DDBJ databases">
        <title>Genomic Encyclopedia of Type Strains, Phase IV (KMG-IV): sequencing the most valuable type-strain genomes for metagenomic binning, comparative biology and taxonomic classification.</title>
        <authorList>
            <person name="Goeker M."/>
        </authorList>
    </citation>
    <scope>NUCLEOTIDE SEQUENCE [LARGE SCALE GENOMIC DNA]</scope>
    <source>
        <strain evidence="2 3">DSM 45361</strain>
    </source>
</reference>
<evidence type="ECO:0008006" key="4">
    <source>
        <dbReference type="Google" id="ProtNLM"/>
    </source>
</evidence>